<evidence type="ECO:0000256" key="1">
    <source>
        <dbReference type="ARBA" id="ARBA00009075"/>
    </source>
</evidence>
<dbReference type="RefSeq" id="WP_131176068.1">
    <property type="nucleotide sequence ID" value="NZ_QJUM01000019.1"/>
</dbReference>
<keyword evidence="2" id="KW-0813">Transport</keyword>
<evidence type="ECO:0000256" key="4">
    <source>
        <dbReference type="SAM" id="SignalP"/>
    </source>
</evidence>
<evidence type="ECO:0000256" key="2">
    <source>
        <dbReference type="ARBA" id="ARBA00022448"/>
    </source>
</evidence>
<feature type="chain" id="PRO_5046524640" evidence="4">
    <location>
        <begin position="28"/>
        <end position="62"/>
    </location>
</feature>
<proteinExistence type="inferred from homology"/>
<dbReference type="Pfam" id="PF03573">
    <property type="entry name" value="OprD"/>
    <property type="match status" value="1"/>
</dbReference>
<protein>
    <submittedName>
        <fullName evidence="5">Outer membrane porin, OprD family</fullName>
    </submittedName>
</protein>
<reference evidence="5 6" key="1">
    <citation type="submission" date="2018-06" db="EMBL/GenBank/DDBJ databases">
        <title>Three novel Pseudomonas species isolated from symptomatic oak.</title>
        <authorList>
            <person name="Bueno-Gonzalez V."/>
            <person name="Brady C."/>
        </authorList>
    </citation>
    <scope>NUCLEOTIDE SEQUENCE [LARGE SCALE GENOMIC DNA]</scope>
    <source>
        <strain evidence="5 6">P26B</strain>
    </source>
</reference>
<gene>
    <name evidence="5" type="ORF">DNK34_16650</name>
</gene>
<evidence type="ECO:0000313" key="5">
    <source>
        <dbReference type="EMBL" id="TBV03568.1"/>
    </source>
</evidence>
<name>A0ABY1Z839_9GAMM</name>
<dbReference type="EMBL" id="QJUM01000019">
    <property type="protein sequence ID" value="TBV03568.1"/>
    <property type="molecule type" value="Genomic_DNA"/>
</dbReference>
<comment type="caution">
    <text evidence="5">The sequence shown here is derived from an EMBL/GenBank/DDBJ whole genome shotgun (WGS) entry which is preliminary data.</text>
</comment>
<feature type="non-terminal residue" evidence="5">
    <location>
        <position position="62"/>
    </location>
</feature>
<evidence type="ECO:0000256" key="3">
    <source>
        <dbReference type="ARBA" id="ARBA00022729"/>
    </source>
</evidence>
<evidence type="ECO:0000313" key="6">
    <source>
        <dbReference type="Proteomes" id="UP000291334"/>
    </source>
</evidence>
<dbReference type="Proteomes" id="UP000291334">
    <property type="component" value="Unassembled WGS sequence"/>
</dbReference>
<comment type="similarity">
    <text evidence="1">Belongs to the outer membrane porin (Opr) (TC 1.B.25) family.</text>
</comment>
<dbReference type="InterPro" id="IPR005318">
    <property type="entry name" value="OM_porin_bac"/>
</dbReference>
<accession>A0ABY1Z839</accession>
<keyword evidence="3 4" id="KW-0732">Signal</keyword>
<keyword evidence="6" id="KW-1185">Reference proteome</keyword>
<dbReference type="Gene3D" id="2.40.160.10">
    <property type="entry name" value="Porin"/>
    <property type="match status" value="1"/>
</dbReference>
<sequence>MTPRKILSLTLLGAGSMALALPLVAQAEGFVDDAKVSLNLRNFYINRNFTDPDNAQSKAEEW</sequence>
<organism evidence="5 6">
    <name type="scientific">Phytopseudomonas dryadis</name>
    <dbReference type="NCBI Taxonomy" id="2487520"/>
    <lineage>
        <taxon>Bacteria</taxon>
        <taxon>Pseudomonadati</taxon>
        <taxon>Pseudomonadota</taxon>
        <taxon>Gammaproteobacteria</taxon>
        <taxon>Pseudomonadales</taxon>
        <taxon>Pseudomonadaceae</taxon>
        <taxon>Phytopseudomonas</taxon>
    </lineage>
</organism>
<dbReference type="InterPro" id="IPR023614">
    <property type="entry name" value="Porin_dom_sf"/>
</dbReference>
<feature type="signal peptide" evidence="4">
    <location>
        <begin position="1"/>
        <end position="27"/>
    </location>
</feature>